<evidence type="ECO:0000256" key="11">
    <source>
        <dbReference type="ARBA" id="ARBA00022946"/>
    </source>
</evidence>
<dbReference type="InterPro" id="IPR000447">
    <property type="entry name" value="G3P_DH_FAD-dep"/>
</dbReference>
<keyword evidence="8" id="KW-0677">Repeat</keyword>
<dbReference type="SUPFAM" id="SSF51905">
    <property type="entry name" value="FAD/NAD(P)-binding domain"/>
    <property type="match status" value="1"/>
</dbReference>
<dbReference type="InterPro" id="IPR031656">
    <property type="entry name" value="DAO_C"/>
</dbReference>
<dbReference type="FunFam" id="1.10.8.870:FF:000001">
    <property type="entry name" value="Glycerol-3-phosphate dehydrogenase"/>
    <property type="match status" value="1"/>
</dbReference>
<dbReference type="Pfam" id="PF01266">
    <property type="entry name" value="DAO"/>
    <property type="match status" value="1"/>
</dbReference>
<dbReference type="FunFam" id="1.10.238.10:FF:000397">
    <property type="entry name" value="Glycerol-3-phosphate dehydrogenase"/>
    <property type="match status" value="1"/>
</dbReference>
<dbReference type="InterPro" id="IPR038299">
    <property type="entry name" value="DAO_C_sf"/>
</dbReference>
<dbReference type="PROSITE" id="PS00977">
    <property type="entry name" value="FAD_G3PDH_1"/>
    <property type="match status" value="1"/>
</dbReference>
<evidence type="ECO:0000256" key="15">
    <source>
        <dbReference type="RuleBase" id="RU361217"/>
    </source>
</evidence>
<evidence type="ECO:0000256" key="3">
    <source>
        <dbReference type="ARBA" id="ARBA00004173"/>
    </source>
</evidence>
<dbReference type="Gene3D" id="3.30.9.10">
    <property type="entry name" value="D-Amino Acid Oxidase, subunit A, domain 2"/>
    <property type="match status" value="1"/>
</dbReference>
<dbReference type="PROSITE" id="PS50222">
    <property type="entry name" value="EF_HAND_2"/>
    <property type="match status" value="2"/>
</dbReference>
<evidence type="ECO:0000256" key="5">
    <source>
        <dbReference type="ARBA" id="ARBA00007330"/>
    </source>
</evidence>
<evidence type="ECO:0000256" key="7">
    <source>
        <dbReference type="ARBA" id="ARBA00022723"/>
    </source>
</evidence>
<dbReference type="Pfam" id="PF16901">
    <property type="entry name" value="DAO_C"/>
    <property type="match status" value="1"/>
</dbReference>
<dbReference type="Gene3D" id="1.10.238.10">
    <property type="entry name" value="EF-hand"/>
    <property type="match status" value="1"/>
</dbReference>
<evidence type="ECO:0000256" key="12">
    <source>
        <dbReference type="ARBA" id="ARBA00023002"/>
    </source>
</evidence>
<dbReference type="EC" id="1.1.5.3" evidence="15"/>
<comment type="cofactor">
    <cofactor evidence="1 15">
        <name>FAD</name>
        <dbReference type="ChEBI" id="CHEBI:57692"/>
    </cofactor>
</comment>
<protein>
    <recommendedName>
        <fullName evidence="15">Glycerol-3-phosphate dehydrogenase</fullName>
        <ecNumber evidence="15">1.1.5.3</ecNumber>
    </recommendedName>
</protein>
<dbReference type="InterPro" id="IPR018247">
    <property type="entry name" value="EF_Hand_1_Ca_BS"/>
</dbReference>
<dbReference type="GO" id="GO:0005739">
    <property type="term" value="C:mitochondrion"/>
    <property type="evidence" value="ECO:0007669"/>
    <property type="project" value="UniProtKB-SubCell"/>
</dbReference>
<comment type="subcellular location">
    <subcellularLocation>
        <location evidence="3">Mitochondrion</location>
    </subcellularLocation>
</comment>
<dbReference type="InterPro" id="IPR006076">
    <property type="entry name" value="FAD-dep_OxRdtase"/>
</dbReference>
<dbReference type="Proteomes" id="UP000053858">
    <property type="component" value="Unassembled WGS sequence"/>
</dbReference>
<dbReference type="GO" id="GO:0004368">
    <property type="term" value="F:glycerol-3-phosphate dehydrogenase (quinone) activity"/>
    <property type="evidence" value="ECO:0007669"/>
    <property type="project" value="UniProtKB-EC"/>
</dbReference>
<keyword evidence="18" id="KW-1185">Reference proteome</keyword>
<evidence type="ECO:0000256" key="13">
    <source>
        <dbReference type="ARBA" id="ARBA00023128"/>
    </source>
</evidence>
<dbReference type="PANTHER" id="PTHR11985:SF15">
    <property type="entry name" value="GLYCEROL-3-PHOSPHATE DEHYDROGENASE, MITOCHONDRIAL"/>
    <property type="match status" value="1"/>
</dbReference>
<evidence type="ECO:0000256" key="9">
    <source>
        <dbReference type="ARBA" id="ARBA00022827"/>
    </source>
</evidence>
<dbReference type="SMART" id="SM00054">
    <property type="entry name" value="EFh"/>
    <property type="match status" value="2"/>
</dbReference>
<comment type="similarity">
    <text evidence="5 15">Belongs to the FAD-dependent glycerol-3-phosphate dehydrogenase family.</text>
</comment>
<evidence type="ECO:0000256" key="8">
    <source>
        <dbReference type="ARBA" id="ARBA00022737"/>
    </source>
</evidence>
<dbReference type="PROSITE" id="PS00018">
    <property type="entry name" value="EF_HAND_1"/>
    <property type="match status" value="1"/>
</dbReference>
<keyword evidence="10" id="KW-0106">Calcium</keyword>
<dbReference type="SUPFAM" id="SSF47473">
    <property type="entry name" value="EF-hand"/>
    <property type="match status" value="1"/>
</dbReference>
<keyword evidence="9" id="KW-0274">FAD</keyword>
<dbReference type="CDD" id="cd00051">
    <property type="entry name" value="EFh"/>
    <property type="match status" value="1"/>
</dbReference>
<evidence type="ECO:0000313" key="18">
    <source>
        <dbReference type="Proteomes" id="UP000053858"/>
    </source>
</evidence>
<keyword evidence="13" id="KW-0496">Mitochondrion</keyword>
<dbReference type="SUPFAM" id="SSF54373">
    <property type="entry name" value="FAD-linked reductases, C-terminal domain"/>
    <property type="match status" value="1"/>
</dbReference>
<dbReference type="GO" id="GO:0005509">
    <property type="term" value="F:calcium ion binding"/>
    <property type="evidence" value="ECO:0007669"/>
    <property type="project" value="InterPro"/>
</dbReference>
<evidence type="ECO:0000259" key="16">
    <source>
        <dbReference type="PROSITE" id="PS50222"/>
    </source>
</evidence>
<evidence type="ECO:0000256" key="4">
    <source>
        <dbReference type="ARBA" id="ARBA00004745"/>
    </source>
</evidence>
<comment type="function">
    <text evidence="2">Calcium-responsive mitochondrial glycerol-3-phosphate dehydrogenase which seems to be a key component of the pancreatic beta-cell glucose-sensing device.</text>
</comment>
<dbReference type="Gene3D" id="3.50.50.60">
    <property type="entry name" value="FAD/NAD(P)-binding domain"/>
    <property type="match status" value="1"/>
</dbReference>
<accession>A0A0A0AJK6</accession>
<evidence type="ECO:0000256" key="6">
    <source>
        <dbReference type="ARBA" id="ARBA00022630"/>
    </source>
</evidence>
<comment type="pathway">
    <text evidence="4">Polyol metabolism; glycerol degradation.</text>
</comment>
<keyword evidence="12 15" id="KW-0560">Oxidoreductase</keyword>
<dbReference type="InterPro" id="IPR011992">
    <property type="entry name" value="EF-hand-dom_pair"/>
</dbReference>
<feature type="domain" description="EF-hand" evidence="16">
    <location>
        <begin position="658"/>
        <end position="693"/>
    </location>
</feature>
<comment type="catalytic activity">
    <reaction evidence="14">
        <text>a quinone + sn-glycerol 3-phosphate = dihydroxyacetone phosphate + a quinol</text>
        <dbReference type="Rhea" id="RHEA:18977"/>
        <dbReference type="ChEBI" id="CHEBI:24646"/>
        <dbReference type="ChEBI" id="CHEBI:57597"/>
        <dbReference type="ChEBI" id="CHEBI:57642"/>
        <dbReference type="ChEBI" id="CHEBI:132124"/>
        <dbReference type="EC" id="1.1.5.3"/>
    </reaction>
    <physiologicalReaction direction="left-to-right" evidence="14">
        <dbReference type="Rhea" id="RHEA:18978"/>
    </physiologicalReaction>
</comment>
<keyword evidence="7" id="KW-0479">Metal-binding</keyword>
<evidence type="ECO:0000256" key="14">
    <source>
        <dbReference type="ARBA" id="ARBA00048863"/>
    </source>
</evidence>
<keyword evidence="11" id="KW-0809">Transit peptide</keyword>
<evidence type="ECO:0000256" key="10">
    <source>
        <dbReference type="ARBA" id="ARBA00022837"/>
    </source>
</evidence>
<dbReference type="PROSITE" id="PS00978">
    <property type="entry name" value="FAD_G3PDH_2"/>
    <property type="match status" value="1"/>
</dbReference>
<dbReference type="GO" id="GO:0006072">
    <property type="term" value="P:glycerol-3-phosphate metabolic process"/>
    <property type="evidence" value="ECO:0007669"/>
    <property type="project" value="UniProtKB-UniRule"/>
</dbReference>
<feature type="domain" description="EF-hand" evidence="16">
    <location>
        <begin position="622"/>
        <end position="657"/>
    </location>
</feature>
<reference evidence="18" key="1">
    <citation type="journal article" date="2014" name="Science">
        <title>Comparative genomics reveals insights into avian genome evolution and adaptation.</title>
        <authorList>
            <consortium name="Avian Genome Consortium"/>
            <person name="Zhang G."/>
            <person name="Li C."/>
            <person name="Li Q."/>
            <person name="Li B."/>
            <person name="Larkin D.M."/>
            <person name="Lee C."/>
            <person name="Storz J.F."/>
            <person name="Antunes A."/>
            <person name="Greenwold M.J."/>
            <person name="Meredith R.W."/>
            <person name="Odeen A."/>
            <person name="Cui J."/>
            <person name="Zhou Q."/>
            <person name="Xu L."/>
            <person name="Pan H."/>
            <person name="Wang Z."/>
            <person name="Jin L."/>
            <person name="Zhang P."/>
            <person name="Hu H."/>
            <person name="Yang W."/>
            <person name="Hu J."/>
            <person name="Xiao J."/>
            <person name="Yang Z."/>
            <person name="Liu Y."/>
            <person name="Xie Q."/>
            <person name="Yu H."/>
            <person name="Lian J."/>
            <person name="Wen P."/>
            <person name="Zhang F."/>
            <person name="Li H."/>
            <person name="Zeng Y."/>
            <person name="Xiong Z."/>
            <person name="Liu S."/>
            <person name="Zhou L."/>
            <person name="Huang Z."/>
            <person name="An N."/>
            <person name="Wang J."/>
            <person name="Zheng Q."/>
            <person name="Xiong Y."/>
            <person name="Wang G."/>
            <person name="Wang B."/>
            <person name="Wang J."/>
            <person name="Fan Y."/>
            <person name="da Fonseca R.R."/>
            <person name="Alfaro-Nunez A."/>
            <person name="Schubert M."/>
            <person name="Orlando L."/>
            <person name="Mourier T."/>
            <person name="Howard J.T."/>
            <person name="Ganapathy G."/>
            <person name="Pfenning A."/>
            <person name="Whitney O."/>
            <person name="Rivas M.V."/>
            <person name="Hara E."/>
            <person name="Smith J."/>
            <person name="Farre M."/>
            <person name="Narayan J."/>
            <person name="Slavov G."/>
            <person name="Romanov M.N."/>
            <person name="Borges R."/>
            <person name="Machado J.P."/>
            <person name="Khan I."/>
            <person name="Springer M.S."/>
            <person name="Gatesy J."/>
            <person name="Hoffmann F.G."/>
            <person name="Opazo J.C."/>
            <person name="Hastad O."/>
            <person name="Sawyer R.H."/>
            <person name="Kim H."/>
            <person name="Kim K.W."/>
            <person name="Kim H.J."/>
            <person name="Cho S."/>
            <person name="Li N."/>
            <person name="Huang Y."/>
            <person name="Bruford M.W."/>
            <person name="Zhan X."/>
            <person name="Dixon A."/>
            <person name="Bertelsen M.F."/>
            <person name="Derryberry E."/>
            <person name="Warren W."/>
            <person name="Wilson R.K."/>
            <person name="Li S."/>
            <person name="Ray D.A."/>
            <person name="Green R.E."/>
            <person name="O'Brien S.J."/>
            <person name="Griffin D."/>
            <person name="Johnson W.E."/>
            <person name="Haussler D."/>
            <person name="Ryder O.A."/>
            <person name="Willerslev E."/>
            <person name="Graves G.R."/>
            <person name="Alstrom P."/>
            <person name="Fjeldsa J."/>
            <person name="Mindell D.P."/>
            <person name="Edwards S.V."/>
            <person name="Braun E.L."/>
            <person name="Rahbek C."/>
            <person name="Burt D.W."/>
            <person name="Houde P."/>
            <person name="Zhang Y."/>
            <person name="Yang H."/>
            <person name="Wang J."/>
            <person name="Jarvis E.D."/>
            <person name="Gilbert M.T."/>
            <person name="Wang J."/>
        </authorList>
    </citation>
    <scope>NUCLEOTIDE SEQUENCE [LARGE SCALE GENOMIC DNA]</scope>
</reference>
<gene>
    <name evidence="17" type="ORF">N301_09933</name>
</gene>
<dbReference type="PRINTS" id="PR01001">
    <property type="entry name" value="FADG3PDH"/>
</dbReference>
<dbReference type="FunFam" id="3.30.9.10:FF:000037">
    <property type="entry name" value="Glycerol-3-phosphate dehydrogenase"/>
    <property type="match status" value="1"/>
</dbReference>
<dbReference type="PANTHER" id="PTHR11985">
    <property type="entry name" value="GLYCEROL-3-PHOSPHATE DEHYDROGENASE"/>
    <property type="match status" value="1"/>
</dbReference>
<dbReference type="InterPro" id="IPR002048">
    <property type="entry name" value="EF_hand_dom"/>
</dbReference>
<dbReference type="Gene3D" id="1.10.8.870">
    <property type="entry name" value="Alpha-glycerophosphate oxidase, cap domain"/>
    <property type="match status" value="1"/>
</dbReference>
<sequence length="726" mass="80893">MAFQKAVKGTALIGGGAIATVFGLSQFSQYRNKHGTFVRVQAAEAVTVPIKNDFPTREQQILALQTTSEFDVLVIGGGATGCGCALDAVTRGLKTALLERDDFSSGTSSRSTKLIHGGVRYLQKAIMKLDFEQYKMVKEALEERANLLEIAPHLSAPLPIMLPVYKWWQMPYYWFGIKLYDIVAGSQCLKSSYVLSKSRALELFPMLRKDELVGAIVYYDGMLPFWALCWALKGGKHKCATVASCMANFQLSIKLDLHSNNQICLIRKDCKLRKGQEFDVKAKCVINATGPFTDSVRKMDDQEVPNICQPSAGVHIVMPGYYSPDNMGLLDPATSDGRVIFFLPWEKMTIAGTTDSPTDVTSHPIPTEEDINFILNEVRNYLSVDVEVRRGDVLAAWSGIRPLVTDPNSKDTQSISRNHVVTISDSGLVTIAGGKWTTYRAMAQDTIDAAIQAHDLKAGSSKTVGLQLQGAEEWSPTLYIRLVQDYGLESEVAQHLASTYGDKAFEVAKIAQVTGKRWPIVGKRLVSEFPYIEAEVVYGVKEYARTAVDMISRRTRLAFLNVQAAEEALPRIVDIMAKELNWSEQKKKEEFEAAKKFLYYEMGYKVKSDQLADSSEISLMPSDIERYKKRFHMFDKDKKGFITILDVQRVLESISVQIAENTLHDILNEVDLNKNGQVELNEFLQLMSAIQKGHVSGSRLAVLMKTAEENLRQRVVISVDRSGGGL</sequence>
<proteinExistence type="inferred from homology"/>
<dbReference type="Pfam" id="PF13499">
    <property type="entry name" value="EF-hand_7"/>
    <property type="match status" value="1"/>
</dbReference>
<dbReference type="AlphaFoldDB" id="A0A0A0AJK6"/>
<dbReference type="EMBL" id="KL871848">
    <property type="protein sequence ID" value="KGL93648.1"/>
    <property type="molecule type" value="Genomic_DNA"/>
</dbReference>
<dbReference type="InterPro" id="IPR036188">
    <property type="entry name" value="FAD/NAD-bd_sf"/>
</dbReference>
<evidence type="ECO:0000313" key="17">
    <source>
        <dbReference type="EMBL" id="KGL93648.1"/>
    </source>
</evidence>
<evidence type="ECO:0000256" key="2">
    <source>
        <dbReference type="ARBA" id="ARBA00003074"/>
    </source>
</evidence>
<name>A0A0A0AJK6_CHAVO</name>
<organism evidence="17 18">
    <name type="scientific">Charadrius vociferus</name>
    <name type="common">Killdeer</name>
    <name type="synonym">Aegialitis vocifera</name>
    <dbReference type="NCBI Taxonomy" id="50402"/>
    <lineage>
        <taxon>Eukaryota</taxon>
        <taxon>Metazoa</taxon>
        <taxon>Chordata</taxon>
        <taxon>Craniata</taxon>
        <taxon>Vertebrata</taxon>
        <taxon>Euteleostomi</taxon>
        <taxon>Archelosauria</taxon>
        <taxon>Archosauria</taxon>
        <taxon>Dinosauria</taxon>
        <taxon>Saurischia</taxon>
        <taxon>Theropoda</taxon>
        <taxon>Coelurosauria</taxon>
        <taxon>Aves</taxon>
        <taxon>Neognathae</taxon>
        <taxon>Neoaves</taxon>
        <taxon>Charadriiformes</taxon>
        <taxon>Charadriidae</taxon>
        <taxon>Charadrius</taxon>
    </lineage>
</organism>
<dbReference type="STRING" id="50402.A0A0A0AJK6"/>
<keyword evidence="6 15" id="KW-0285">Flavoprotein</keyword>
<evidence type="ECO:0000256" key="1">
    <source>
        <dbReference type="ARBA" id="ARBA00001974"/>
    </source>
</evidence>